<protein>
    <submittedName>
        <fullName evidence="2">Uncharacterized protein</fullName>
    </submittedName>
</protein>
<evidence type="ECO:0000256" key="1">
    <source>
        <dbReference type="SAM" id="MobiDB-lite"/>
    </source>
</evidence>
<evidence type="ECO:0000313" key="3">
    <source>
        <dbReference type="Proteomes" id="UP000784294"/>
    </source>
</evidence>
<evidence type="ECO:0000313" key="2">
    <source>
        <dbReference type="EMBL" id="VEL14698.1"/>
    </source>
</evidence>
<dbReference type="AlphaFoldDB" id="A0A3S5A8P0"/>
<comment type="caution">
    <text evidence="2">The sequence shown here is derived from an EMBL/GenBank/DDBJ whole genome shotgun (WGS) entry which is preliminary data.</text>
</comment>
<keyword evidence="3" id="KW-1185">Reference proteome</keyword>
<sequence length="129" mass="13732">MRSIGSICVGLLCQPIHTKPPAKDPETVASQGNPMSSFSFIPHDLHCLGISEPGCASRTRPSKTYSLQALLGRSEGLSVEGRRPQQVASKSSSAHNIAQAPFDVVPVATLGRPHRTTETLSWAILDGET</sequence>
<dbReference type="EMBL" id="CAAALY010022023">
    <property type="protein sequence ID" value="VEL14698.1"/>
    <property type="molecule type" value="Genomic_DNA"/>
</dbReference>
<proteinExistence type="predicted"/>
<reference evidence="2" key="1">
    <citation type="submission" date="2018-11" db="EMBL/GenBank/DDBJ databases">
        <authorList>
            <consortium name="Pathogen Informatics"/>
        </authorList>
    </citation>
    <scope>NUCLEOTIDE SEQUENCE</scope>
</reference>
<organism evidence="2 3">
    <name type="scientific">Protopolystoma xenopodis</name>
    <dbReference type="NCBI Taxonomy" id="117903"/>
    <lineage>
        <taxon>Eukaryota</taxon>
        <taxon>Metazoa</taxon>
        <taxon>Spiralia</taxon>
        <taxon>Lophotrochozoa</taxon>
        <taxon>Platyhelminthes</taxon>
        <taxon>Monogenea</taxon>
        <taxon>Polyopisthocotylea</taxon>
        <taxon>Polystomatidea</taxon>
        <taxon>Polystomatidae</taxon>
        <taxon>Protopolystoma</taxon>
    </lineage>
</organism>
<feature type="region of interest" description="Disordered" evidence="1">
    <location>
        <begin position="76"/>
        <end position="95"/>
    </location>
</feature>
<dbReference type="Proteomes" id="UP000784294">
    <property type="component" value="Unassembled WGS sequence"/>
</dbReference>
<accession>A0A3S5A8P0</accession>
<gene>
    <name evidence="2" type="ORF">PXEA_LOCUS8138</name>
</gene>
<name>A0A3S5A8P0_9PLAT</name>
<feature type="compositionally biased region" description="Polar residues" evidence="1">
    <location>
        <begin position="86"/>
        <end position="95"/>
    </location>
</feature>